<evidence type="ECO:0000313" key="3">
    <source>
        <dbReference type="Proteomes" id="UP000033869"/>
    </source>
</evidence>
<feature type="domain" description="HD" evidence="1">
    <location>
        <begin position="26"/>
        <end position="129"/>
    </location>
</feature>
<evidence type="ECO:0000313" key="2">
    <source>
        <dbReference type="EMBL" id="KKS09041.1"/>
    </source>
</evidence>
<dbReference type="PROSITE" id="PS51831">
    <property type="entry name" value="HD"/>
    <property type="match status" value="1"/>
</dbReference>
<comment type="caution">
    <text evidence="2">The sequence shown here is derived from an EMBL/GenBank/DDBJ whole genome shotgun (WGS) entry which is preliminary data.</text>
</comment>
<dbReference type="Pfam" id="PF01966">
    <property type="entry name" value="HD"/>
    <property type="match status" value="1"/>
</dbReference>
<dbReference type="InterPro" id="IPR003607">
    <property type="entry name" value="HD/PDEase_dom"/>
</dbReference>
<dbReference type="InterPro" id="IPR006674">
    <property type="entry name" value="HD_domain"/>
</dbReference>
<protein>
    <submittedName>
        <fullName evidence="2">Metal dependent phosphohydrolase</fullName>
    </submittedName>
</protein>
<sequence length="191" mass="21749">MRAKIVAKADDYFRNNIPVSRIDDSYLRHVELVRKYSVELANQYGGDPFVAEIAALLHDIGADAGPVHAEESAKTAKDLLEQWGIENSVKDKILSAIIHHSMVQEGEYFVEEVPIEDVVVRDADGIAFLEDTYIFFMAKQLKKMPIDEAKEVSLRKIKGMFNKVKTEKGIEIAKRYYPQAENYINNYHADV</sequence>
<accession>A0A0G0YHJ9</accession>
<organism evidence="2 3">
    <name type="scientific">candidate division CPR2 bacterium GW2011_GWC1_41_48</name>
    <dbReference type="NCBI Taxonomy" id="1618344"/>
    <lineage>
        <taxon>Bacteria</taxon>
        <taxon>Bacteria division CPR2</taxon>
    </lineage>
</organism>
<dbReference type="EMBL" id="LCBL01000003">
    <property type="protein sequence ID" value="KKS09041.1"/>
    <property type="molecule type" value="Genomic_DNA"/>
</dbReference>
<dbReference type="Gene3D" id="1.10.3210.10">
    <property type="entry name" value="Hypothetical protein af1432"/>
    <property type="match status" value="1"/>
</dbReference>
<evidence type="ECO:0000259" key="1">
    <source>
        <dbReference type="PROSITE" id="PS51831"/>
    </source>
</evidence>
<keyword evidence="2" id="KW-0378">Hydrolase</keyword>
<name>A0A0G0YHJ9_UNCC2</name>
<dbReference type="SUPFAM" id="SSF109604">
    <property type="entry name" value="HD-domain/PDEase-like"/>
    <property type="match status" value="1"/>
</dbReference>
<dbReference type="GO" id="GO:0016787">
    <property type="term" value="F:hydrolase activity"/>
    <property type="evidence" value="ECO:0007669"/>
    <property type="project" value="UniProtKB-KW"/>
</dbReference>
<gene>
    <name evidence="2" type="ORF">UU65_C0003G0096</name>
</gene>
<dbReference type="Proteomes" id="UP000033869">
    <property type="component" value="Unassembled WGS sequence"/>
</dbReference>
<dbReference type="AlphaFoldDB" id="A0A0G0YHJ9"/>
<proteinExistence type="predicted"/>
<reference evidence="2 3" key="1">
    <citation type="journal article" date="2015" name="Nature">
        <title>rRNA introns, odd ribosomes, and small enigmatic genomes across a large radiation of phyla.</title>
        <authorList>
            <person name="Brown C.T."/>
            <person name="Hug L.A."/>
            <person name="Thomas B.C."/>
            <person name="Sharon I."/>
            <person name="Castelle C.J."/>
            <person name="Singh A."/>
            <person name="Wilkins M.J."/>
            <person name="Williams K.H."/>
            <person name="Banfield J.F."/>
        </authorList>
    </citation>
    <scope>NUCLEOTIDE SEQUENCE [LARGE SCALE GENOMIC DNA]</scope>
</reference>
<dbReference type="CDD" id="cd00077">
    <property type="entry name" value="HDc"/>
    <property type="match status" value="1"/>
</dbReference>